<accession>A0A5J6D8C0</accession>
<gene>
    <name evidence="1" type="primary">43</name>
    <name evidence="1" type="ORF">SEA_JAYLOCIRAPTOR_43</name>
</gene>
<proteinExistence type="predicted"/>
<reference evidence="1 2" key="1">
    <citation type="submission" date="2019-07" db="EMBL/GenBank/DDBJ databases">
        <authorList>
            <person name="Layton S.R."/>
            <person name="England C.K."/>
            <person name="La Beau B.T."/>
            <person name="Smith B.R."/>
            <person name="Kim T."/>
            <person name="Hughes L.E."/>
            <person name="Garlena R.A."/>
            <person name="Russell D.A."/>
            <person name="Pope W.H."/>
            <person name="Jacobs-Sera D."/>
            <person name="Hatfull G.F."/>
        </authorList>
    </citation>
    <scope>NUCLEOTIDE SEQUENCE [LARGE SCALE GENOMIC DNA]</scope>
</reference>
<evidence type="ECO:0000313" key="1">
    <source>
        <dbReference type="EMBL" id="QEQ93736.1"/>
    </source>
</evidence>
<name>A0A5J6D8C0_9CAUD</name>
<organism evidence="1 2">
    <name type="scientific">Streptomyces phage Jaylociraptor</name>
    <dbReference type="NCBI Taxonomy" id="2601690"/>
    <lineage>
        <taxon>Viruses</taxon>
        <taxon>Duplodnaviria</taxon>
        <taxon>Heunggongvirae</taxon>
        <taxon>Uroviricota</taxon>
        <taxon>Caudoviricetes</taxon>
        <taxon>Rimavirus</taxon>
        <taxon>Rimavirus rima</taxon>
    </lineage>
</organism>
<dbReference type="EMBL" id="MN204494">
    <property type="protein sequence ID" value="QEQ93736.1"/>
    <property type="molecule type" value="Genomic_DNA"/>
</dbReference>
<sequence>MRPLPSNQIGRVMNAAKKALTSAKDKIVENKTKILAVTTVAATGAAVLLKIGLKQHDEFLKEKGLYDEFYTPEDDEN</sequence>
<protein>
    <submittedName>
        <fullName evidence="1">Uncharacterized protein</fullName>
    </submittedName>
</protein>
<evidence type="ECO:0000313" key="2">
    <source>
        <dbReference type="Proteomes" id="UP000325593"/>
    </source>
</evidence>
<dbReference type="Proteomes" id="UP000325593">
    <property type="component" value="Segment"/>
</dbReference>